<feature type="non-terminal residue" evidence="2">
    <location>
        <position position="96"/>
    </location>
</feature>
<dbReference type="EMBL" id="WHJF01000111">
    <property type="protein sequence ID" value="NHZ66059.1"/>
    <property type="molecule type" value="Genomic_DNA"/>
</dbReference>
<dbReference type="InterPro" id="IPR026325">
    <property type="entry name" value="DUF932"/>
</dbReference>
<keyword evidence="3" id="KW-1185">Reference proteome</keyword>
<feature type="region of interest" description="Disordered" evidence="1">
    <location>
        <begin position="53"/>
        <end position="96"/>
    </location>
</feature>
<evidence type="ECO:0000256" key="1">
    <source>
        <dbReference type="SAM" id="MobiDB-lite"/>
    </source>
</evidence>
<evidence type="ECO:0000313" key="3">
    <source>
        <dbReference type="Proteomes" id="UP000610594"/>
    </source>
</evidence>
<name>A0ABX0MTH8_9BURK</name>
<proteinExistence type="predicted"/>
<dbReference type="Pfam" id="PF06067">
    <property type="entry name" value="DUF932"/>
    <property type="match status" value="1"/>
</dbReference>
<organism evidence="2 3">
    <name type="scientific">Massilia genomosp. 1</name>
    <dbReference type="NCBI Taxonomy" id="2609280"/>
    <lineage>
        <taxon>Bacteria</taxon>
        <taxon>Pseudomonadati</taxon>
        <taxon>Pseudomonadota</taxon>
        <taxon>Betaproteobacteria</taxon>
        <taxon>Burkholderiales</taxon>
        <taxon>Oxalobacteraceae</taxon>
        <taxon>Telluria group</taxon>
        <taxon>Massilia</taxon>
    </lineage>
</organism>
<dbReference type="Proteomes" id="UP000610594">
    <property type="component" value="Unassembled WGS sequence"/>
</dbReference>
<accession>A0ABX0MTH8</accession>
<evidence type="ECO:0000313" key="2">
    <source>
        <dbReference type="EMBL" id="NHZ66059.1"/>
    </source>
</evidence>
<feature type="compositionally biased region" description="Gly residues" evidence="1">
    <location>
        <begin position="73"/>
        <end position="89"/>
    </location>
</feature>
<gene>
    <name evidence="2" type="ORF">F1735_27830</name>
</gene>
<comment type="caution">
    <text evidence="2">The sequence shown here is derived from an EMBL/GenBank/DDBJ whole genome shotgun (WGS) entry which is preliminary data.</text>
</comment>
<sequence length="96" mass="10019">MTLFDGHGRGAELASAKGTAFGLLNAVTEFVDHERRARSNDHRLESAWFGQGAACNRSRPGRNRRQRGCGDALSGGGDHSGDVDPGGNGPLAASLD</sequence>
<reference evidence="2 3" key="1">
    <citation type="submission" date="2019-10" db="EMBL/GenBank/DDBJ databases">
        <title>Taxonomy of Antarctic Massilia spp.: description of Massilia rubra sp. nov., Massilia aquatica sp. nov., Massilia mucilaginosa sp. nov., Massilia frigida sp. nov. isolated from streams, lakes and regoliths.</title>
        <authorList>
            <person name="Holochova P."/>
            <person name="Sedlacek I."/>
            <person name="Kralova S."/>
            <person name="Maslanova I."/>
            <person name="Busse H.-J."/>
            <person name="Stankova E."/>
            <person name="Vrbovska V."/>
            <person name="Kovarovic V."/>
            <person name="Bartak M."/>
            <person name="Svec P."/>
            <person name="Pantucek R."/>
        </authorList>
    </citation>
    <scope>NUCLEOTIDE SEQUENCE [LARGE SCALE GENOMIC DNA]</scope>
    <source>
        <strain evidence="2 3">CCM 8694</strain>
    </source>
</reference>
<protein>
    <submittedName>
        <fullName evidence="2">DUF932 domain-containing protein</fullName>
    </submittedName>
</protein>